<dbReference type="RefSeq" id="XP_024349060.1">
    <property type="nucleotide sequence ID" value="XM_024496475.1"/>
</dbReference>
<keyword evidence="3" id="KW-1185">Reference proteome</keyword>
<reference evidence="2 3" key="1">
    <citation type="journal article" date="2013" name="Nat. Genet.">
        <title>The genome of the hydatid tapeworm Echinococcus granulosus.</title>
        <authorList>
            <person name="Zheng H."/>
            <person name="Zhang W."/>
            <person name="Zhang L."/>
            <person name="Zhang Z."/>
            <person name="Li J."/>
            <person name="Lu G."/>
            <person name="Zhu Y."/>
            <person name="Wang Y."/>
            <person name="Huang Y."/>
            <person name="Liu J."/>
            <person name="Kang H."/>
            <person name="Chen J."/>
            <person name="Wang L."/>
            <person name="Chen A."/>
            <person name="Yu S."/>
            <person name="Gao Z."/>
            <person name="Jin L."/>
            <person name="Gu W."/>
            <person name="Wang Z."/>
            <person name="Zhao L."/>
            <person name="Shi B."/>
            <person name="Wen H."/>
            <person name="Lin R."/>
            <person name="Jones M.K."/>
            <person name="Brejova B."/>
            <person name="Vinar T."/>
            <person name="Zhao G."/>
            <person name="McManus D.P."/>
            <person name="Chen Z."/>
            <person name="Zhou Y."/>
            <person name="Wang S."/>
        </authorList>
    </citation>
    <scope>NUCLEOTIDE SEQUENCE [LARGE SCALE GENOMIC DNA]</scope>
</reference>
<organism evidence="2 3">
    <name type="scientific">Echinococcus granulosus</name>
    <name type="common">Hydatid tapeworm</name>
    <dbReference type="NCBI Taxonomy" id="6210"/>
    <lineage>
        <taxon>Eukaryota</taxon>
        <taxon>Metazoa</taxon>
        <taxon>Spiralia</taxon>
        <taxon>Lophotrochozoa</taxon>
        <taxon>Platyhelminthes</taxon>
        <taxon>Cestoda</taxon>
        <taxon>Eucestoda</taxon>
        <taxon>Cyclophyllidea</taxon>
        <taxon>Taeniidae</taxon>
        <taxon>Echinococcus</taxon>
        <taxon>Echinococcus granulosus group</taxon>
    </lineage>
</organism>
<evidence type="ECO:0000256" key="1">
    <source>
        <dbReference type="SAM" id="MobiDB-lite"/>
    </source>
</evidence>
<sequence length="160" mass="17350">MVRPGGGRDANKDPAPNADEDEGAGRDGIETADANGQNLDLFALEFDGSTSPSNTTGSADSNSYFLHTEAKHLSSLSLPQWTTPYPSRLHHRPHHSSLTMALQEVPPFIHDNLPLAQDLIHVIILTHASSIMPNSLLTRTSCSLLHHRHHLAIDAPQSSD</sequence>
<dbReference type="Proteomes" id="UP000019149">
    <property type="component" value="Unassembled WGS sequence"/>
</dbReference>
<name>W6UWK9_ECHGR</name>
<accession>W6UWK9</accession>
<comment type="caution">
    <text evidence="2">The sequence shown here is derived from an EMBL/GenBank/DDBJ whole genome shotgun (WGS) entry which is preliminary data.</text>
</comment>
<dbReference type="KEGG" id="egl:EGR_07226"/>
<protein>
    <submittedName>
        <fullName evidence="2">Uncharacterized protein</fullName>
    </submittedName>
</protein>
<evidence type="ECO:0000313" key="2">
    <source>
        <dbReference type="EMBL" id="EUB57864.1"/>
    </source>
</evidence>
<evidence type="ECO:0000313" key="3">
    <source>
        <dbReference type="Proteomes" id="UP000019149"/>
    </source>
</evidence>
<gene>
    <name evidence="2" type="ORF">EGR_07226</name>
</gene>
<dbReference type="AlphaFoldDB" id="W6UWK9"/>
<dbReference type="EMBL" id="APAU02000073">
    <property type="protein sequence ID" value="EUB57864.1"/>
    <property type="molecule type" value="Genomic_DNA"/>
</dbReference>
<feature type="region of interest" description="Disordered" evidence="1">
    <location>
        <begin position="1"/>
        <end position="32"/>
    </location>
</feature>
<proteinExistence type="predicted"/>
<dbReference type="CTD" id="36342941"/>
<dbReference type="GeneID" id="36342941"/>